<keyword evidence="7" id="KW-1185">Reference proteome</keyword>
<evidence type="ECO:0000256" key="4">
    <source>
        <dbReference type="ARBA" id="ARBA00023136"/>
    </source>
</evidence>
<dbReference type="AlphaFoldDB" id="A0A7J7C3I2"/>
<evidence type="ECO:0000313" key="6">
    <source>
        <dbReference type="EMBL" id="KAF5728671.1"/>
    </source>
</evidence>
<feature type="transmembrane region" description="Helical" evidence="5">
    <location>
        <begin position="85"/>
        <end position="105"/>
    </location>
</feature>
<dbReference type="InterPro" id="IPR018499">
    <property type="entry name" value="Tetraspanin/Peripherin"/>
</dbReference>
<proteinExistence type="predicted"/>
<dbReference type="GO" id="GO:0016020">
    <property type="term" value="C:membrane"/>
    <property type="evidence" value="ECO:0007669"/>
    <property type="project" value="UniProtKB-SubCell"/>
</dbReference>
<comment type="caution">
    <text evidence="6">The sequence shown here is derived from an EMBL/GenBank/DDBJ whole genome shotgun (WGS) entry which is preliminary data.</text>
</comment>
<evidence type="ECO:0008006" key="8">
    <source>
        <dbReference type="Google" id="ProtNLM"/>
    </source>
</evidence>
<protein>
    <recommendedName>
        <fullName evidence="8">Tetraspanin-19-like</fullName>
    </recommendedName>
</protein>
<dbReference type="EMBL" id="JAAARO010000021">
    <property type="protein sequence ID" value="KAF5728671.1"/>
    <property type="molecule type" value="Genomic_DNA"/>
</dbReference>
<keyword evidence="4 5" id="KW-0472">Membrane</keyword>
<organism evidence="6 7">
    <name type="scientific">Tripterygium wilfordii</name>
    <name type="common">Thunder God vine</name>
    <dbReference type="NCBI Taxonomy" id="458696"/>
    <lineage>
        <taxon>Eukaryota</taxon>
        <taxon>Viridiplantae</taxon>
        <taxon>Streptophyta</taxon>
        <taxon>Embryophyta</taxon>
        <taxon>Tracheophyta</taxon>
        <taxon>Spermatophyta</taxon>
        <taxon>Magnoliopsida</taxon>
        <taxon>eudicotyledons</taxon>
        <taxon>Gunneridae</taxon>
        <taxon>Pentapetalae</taxon>
        <taxon>rosids</taxon>
        <taxon>fabids</taxon>
        <taxon>Celastrales</taxon>
        <taxon>Celastraceae</taxon>
        <taxon>Tripterygium</taxon>
    </lineage>
</organism>
<dbReference type="OrthoDB" id="1712901at2759"/>
<dbReference type="InParanoid" id="A0A7J7C3I2"/>
<accession>A0A7J7C3I2</accession>
<feature type="transmembrane region" description="Helical" evidence="5">
    <location>
        <begin position="12"/>
        <end position="39"/>
    </location>
</feature>
<comment type="subcellular location">
    <subcellularLocation>
        <location evidence="1">Membrane</location>
        <topology evidence="1">Multi-pass membrane protein</topology>
    </subcellularLocation>
</comment>
<sequence length="209" mass="23367">MARTARTCMTTLLKVVNAIMGVVGIAMIIYGFWMIGVFQRDMEDSTVIDPWFINTFLVTGVTLCFITCVGHIAADSAHGFCLSCYKVMIICLLLVETAMAADLLLNSDWEKDLPDDPTGNFRDFKEFVKSNFGIFKWIVLVILLSQGVSILLAMTLRALGSNQRSKYDSDDEYTLPRLPFLEPPPYVVSDPYLASKNGAWNVRIDSQLS</sequence>
<keyword evidence="2 5" id="KW-0812">Transmembrane</keyword>
<evidence type="ECO:0000256" key="5">
    <source>
        <dbReference type="SAM" id="Phobius"/>
    </source>
</evidence>
<dbReference type="Proteomes" id="UP000593562">
    <property type="component" value="Unassembled WGS sequence"/>
</dbReference>
<evidence type="ECO:0000256" key="3">
    <source>
        <dbReference type="ARBA" id="ARBA00022989"/>
    </source>
</evidence>
<name>A0A7J7C3I2_TRIWF</name>
<feature type="transmembrane region" description="Helical" evidence="5">
    <location>
        <begin position="51"/>
        <end position="73"/>
    </location>
</feature>
<evidence type="ECO:0000256" key="1">
    <source>
        <dbReference type="ARBA" id="ARBA00004141"/>
    </source>
</evidence>
<dbReference type="FunCoup" id="A0A7J7C3I2">
    <property type="interactions" value="365"/>
</dbReference>
<keyword evidence="3 5" id="KW-1133">Transmembrane helix</keyword>
<reference evidence="6 7" key="1">
    <citation type="journal article" date="2020" name="Nat. Commun.">
        <title>Genome of Tripterygium wilfordii and identification of cytochrome P450 involved in triptolide biosynthesis.</title>
        <authorList>
            <person name="Tu L."/>
            <person name="Su P."/>
            <person name="Zhang Z."/>
            <person name="Gao L."/>
            <person name="Wang J."/>
            <person name="Hu T."/>
            <person name="Zhou J."/>
            <person name="Zhang Y."/>
            <person name="Zhao Y."/>
            <person name="Liu Y."/>
            <person name="Song Y."/>
            <person name="Tong Y."/>
            <person name="Lu Y."/>
            <person name="Yang J."/>
            <person name="Xu C."/>
            <person name="Jia M."/>
            <person name="Peters R.J."/>
            <person name="Huang L."/>
            <person name="Gao W."/>
        </authorList>
    </citation>
    <scope>NUCLEOTIDE SEQUENCE [LARGE SCALE GENOMIC DNA]</scope>
    <source>
        <strain evidence="7">cv. XIE 37</strain>
        <tissue evidence="6">Leaf</tissue>
    </source>
</reference>
<dbReference type="Pfam" id="PF00335">
    <property type="entry name" value="Tetraspanin"/>
    <property type="match status" value="1"/>
</dbReference>
<evidence type="ECO:0000256" key="2">
    <source>
        <dbReference type="ARBA" id="ARBA00022692"/>
    </source>
</evidence>
<gene>
    <name evidence="6" type="ORF">HS088_TW21G00820</name>
</gene>
<feature type="transmembrane region" description="Helical" evidence="5">
    <location>
        <begin position="134"/>
        <end position="156"/>
    </location>
</feature>
<evidence type="ECO:0000313" key="7">
    <source>
        <dbReference type="Proteomes" id="UP000593562"/>
    </source>
</evidence>